<evidence type="ECO:0000313" key="8">
    <source>
        <dbReference type="Proteomes" id="UP000053237"/>
    </source>
</evidence>
<feature type="region of interest" description="Disordered" evidence="4">
    <location>
        <begin position="1"/>
        <end position="22"/>
    </location>
</feature>
<evidence type="ECO:0000256" key="3">
    <source>
        <dbReference type="PIRNR" id="PIRNR028729"/>
    </source>
</evidence>
<dbReference type="PANTHER" id="PTHR11165">
    <property type="entry name" value="SKP1"/>
    <property type="match status" value="1"/>
</dbReference>
<feature type="domain" description="SKP1 component dimerisation" evidence="5">
    <location>
        <begin position="132"/>
        <end position="179"/>
    </location>
</feature>
<dbReference type="SUPFAM" id="SSF54695">
    <property type="entry name" value="POZ domain"/>
    <property type="match status" value="1"/>
</dbReference>
<dbReference type="InterPro" id="IPR016073">
    <property type="entry name" value="Skp1_comp_POZ"/>
</dbReference>
<gene>
    <name evidence="7" type="ORF">BN9_130090</name>
</gene>
<evidence type="ECO:0000256" key="4">
    <source>
        <dbReference type="SAM" id="MobiDB-lite"/>
    </source>
</evidence>
<dbReference type="Pfam" id="PF03931">
    <property type="entry name" value="Skp1_POZ"/>
    <property type="match status" value="1"/>
</dbReference>
<keyword evidence="8" id="KW-1185">Reference proteome</keyword>
<comment type="similarity">
    <text evidence="1 3">Belongs to the SKP1 family.</text>
</comment>
<comment type="pathway">
    <text evidence="3">Protein modification; protein ubiquitination.</text>
</comment>
<dbReference type="FunCoup" id="A0A024GUU6">
    <property type="interactions" value="307"/>
</dbReference>
<accession>A0A024GUU6</accession>
<dbReference type="CDD" id="cd18322">
    <property type="entry name" value="BTB_POZ_SKP1"/>
    <property type="match status" value="1"/>
</dbReference>
<dbReference type="GO" id="GO:0006511">
    <property type="term" value="P:ubiquitin-dependent protein catabolic process"/>
    <property type="evidence" value="ECO:0007669"/>
    <property type="project" value="InterPro"/>
</dbReference>
<dbReference type="InterPro" id="IPR036296">
    <property type="entry name" value="SKP1-like_dim_sf"/>
</dbReference>
<comment type="caution">
    <text evidence="7">The sequence shown here is derived from an EMBL/GenBank/DDBJ whole genome shotgun (WGS) entry which is preliminary data.</text>
</comment>
<dbReference type="Gene3D" id="3.30.710.10">
    <property type="entry name" value="Potassium Channel Kv1.1, Chain A"/>
    <property type="match status" value="1"/>
</dbReference>
<sequence>MEEAATTGGMQPETAALQEDSRKVNLVSMDGDSFEVSQSVACMSELVKTLIADGTDDQEIQEIPLPNVKSTVLSRVIEFCSHHLSNPMEDIDKPLKSSDMHEVVSDWDANFVDVEQELLFELILAANYMDIKSLLDLACAKVASMIKGKTPQEIRETFNIVNDFTPEEESQIREENKWCEEA</sequence>
<evidence type="ECO:0000256" key="2">
    <source>
        <dbReference type="ARBA" id="ARBA00022786"/>
    </source>
</evidence>
<dbReference type="FunFam" id="3.30.710.10:FF:000026">
    <property type="entry name" value="E3 ubiquitin ligase complex SCF subunit"/>
    <property type="match status" value="1"/>
</dbReference>
<evidence type="ECO:0000259" key="5">
    <source>
        <dbReference type="Pfam" id="PF01466"/>
    </source>
</evidence>
<dbReference type="Pfam" id="PF01466">
    <property type="entry name" value="Skp1"/>
    <property type="match status" value="1"/>
</dbReference>
<keyword evidence="2 3" id="KW-0833">Ubl conjugation pathway</keyword>
<dbReference type="GO" id="GO:0016567">
    <property type="term" value="P:protein ubiquitination"/>
    <property type="evidence" value="ECO:0007669"/>
    <property type="project" value="UniProtKB-UniPathway"/>
</dbReference>
<dbReference type="UniPathway" id="UPA00143"/>
<reference evidence="7 8" key="1">
    <citation type="submission" date="2012-05" db="EMBL/GenBank/DDBJ databases">
        <title>Recombination and specialization in a pathogen metapopulation.</title>
        <authorList>
            <person name="Gardiner A."/>
            <person name="Kemen E."/>
            <person name="Schultz-Larsen T."/>
            <person name="MacLean D."/>
            <person name="Van Oosterhout C."/>
            <person name="Jones J.D.G."/>
        </authorList>
    </citation>
    <scope>NUCLEOTIDE SEQUENCE [LARGE SCALE GENOMIC DNA]</scope>
    <source>
        <strain evidence="7 8">Ac Nc2</strain>
    </source>
</reference>
<name>A0A024GUU6_9STRA</name>
<dbReference type="InterPro" id="IPR011333">
    <property type="entry name" value="SKP1/BTB/POZ_sf"/>
</dbReference>
<protein>
    <submittedName>
        <fullName evidence="7">Uncharacterized protein</fullName>
    </submittedName>
</protein>
<evidence type="ECO:0000256" key="1">
    <source>
        <dbReference type="ARBA" id="ARBA00009993"/>
    </source>
</evidence>
<proteinExistence type="inferred from homology"/>
<dbReference type="SUPFAM" id="SSF81382">
    <property type="entry name" value="Skp1 dimerisation domain-like"/>
    <property type="match status" value="1"/>
</dbReference>
<dbReference type="PIRSF" id="PIRSF028729">
    <property type="entry name" value="E3_ubiquit_lig_SCF_Skp"/>
    <property type="match status" value="1"/>
</dbReference>
<feature type="domain" description="SKP1 component POZ" evidence="6">
    <location>
        <begin position="23"/>
        <end position="84"/>
    </location>
</feature>
<dbReference type="InParanoid" id="A0A024GUU6"/>
<dbReference type="OrthoDB" id="2342932at2759"/>
<evidence type="ECO:0000259" key="6">
    <source>
        <dbReference type="Pfam" id="PF03931"/>
    </source>
</evidence>
<dbReference type="InterPro" id="IPR016072">
    <property type="entry name" value="Skp1_comp_dimer"/>
</dbReference>
<dbReference type="Proteomes" id="UP000053237">
    <property type="component" value="Unassembled WGS sequence"/>
</dbReference>
<dbReference type="AlphaFoldDB" id="A0A024GUU6"/>
<dbReference type="SMART" id="SM00512">
    <property type="entry name" value="Skp1"/>
    <property type="match status" value="1"/>
</dbReference>
<dbReference type="STRING" id="65357.A0A024GUU6"/>
<evidence type="ECO:0000313" key="7">
    <source>
        <dbReference type="EMBL" id="CCI50764.1"/>
    </source>
</evidence>
<dbReference type="EMBL" id="CAIX01001106">
    <property type="protein sequence ID" value="CCI50764.1"/>
    <property type="molecule type" value="Genomic_DNA"/>
</dbReference>
<organism evidence="7 8">
    <name type="scientific">Albugo candida</name>
    <dbReference type="NCBI Taxonomy" id="65357"/>
    <lineage>
        <taxon>Eukaryota</taxon>
        <taxon>Sar</taxon>
        <taxon>Stramenopiles</taxon>
        <taxon>Oomycota</taxon>
        <taxon>Peronosporomycetes</taxon>
        <taxon>Albuginales</taxon>
        <taxon>Albuginaceae</taxon>
        <taxon>Albugo</taxon>
    </lineage>
</organism>
<dbReference type="InterPro" id="IPR001232">
    <property type="entry name" value="SKP1-like"/>
</dbReference>
<dbReference type="InterPro" id="IPR016897">
    <property type="entry name" value="SKP1"/>
</dbReference>